<dbReference type="HOGENOM" id="CLU_009942_3_0_11"/>
<dbReference type="Pfam" id="PF07969">
    <property type="entry name" value="Amidohydro_3"/>
    <property type="match status" value="1"/>
</dbReference>
<dbReference type="Proteomes" id="UP000019150">
    <property type="component" value="Chromosome"/>
</dbReference>
<dbReference type="InterPro" id="IPR032466">
    <property type="entry name" value="Metal_Hydrolase"/>
</dbReference>
<proteinExistence type="predicted"/>
<dbReference type="InterPro" id="IPR013108">
    <property type="entry name" value="Amidohydro_3"/>
</dbReference>
<gene>
    <name evidence="2" type="ORF">NONO_c33170</name>
</gene>
<dbReference type="KEGG" id="nno:NONO_c33170"/>
<dbReference type="PATRIC" id="fig|1415166.3.peg.3404"/>
<dbReference type="Gene3D" id="3.20.20.140">
    <property type="entry name" value="Metal-dependent hydrolases"/>
    <property type="match status" value="2"/>
</dbReference>
<evidence type="ECO:0000259" key="1">
    <source>
        <dbReference type="Pfam" id="PF07969"/>
    </source>
</evidence>
<dbReference type="PANTHER" id="PTHR22642:SF2">
    <property type="entry name" value="PROTEIN LONG AFTER FAR-RED 3"/>
    <property type="match status" value="1"/>
</dbReference>
<evidence type="ECO:0000313" key="2">
    <source>
        <dbReference type="EMBL" id="AHH18104.1"/>
    </source>
</evidence>
<dbReference type="SUPFAM" id="SSF51556">
    <property type="entry name" value="Metallo-dependent hydrolases"/>
    <property type="match status" value="1"/>
</dbReference>
<organism evidence="2 3">
    <name type="scientific">Nocardia nova SH22a</name>
    <dbReference type="NCBI Taxonomy" id="1415166"/>
    <lineage>
        <taxon>Bacteria</taxon>
        <taxon>Bacillati</taxon>
        <taxon>Actinomycetota</taxon>
        <taxon>Actinomycetes</taxon>
        <taxon>Mycobacteriales</taxon>
        <taxon>Nocardiaceae</taxon>
        <taxon>Nocardia</taxon>
    </lineage>
</organism>
<dbReference type="RefSeq" id="WP_237755203.1">
    <property type="nucleotide sequence ID" value="NZ_CP006850.1"/>
</dbReference>
<sequence length="477" mass="50125">MSLVIRDVEVAELPTPTALSAAPVAVRRADVRMAGGIVTHVTPPDAAPDAERTLPGNGAALLPGLHDHHIHLLALAAARESVDVGPDAVAGADEMRAALASAPVAHGWIRAVGYHESVAGDLDRHVLDRLLPGRPVRVQHRSGALWILNSAALARVRDVLDESADVEREPGGAPNGRLWRYDTRLRPALPAAPPDLTAIGRLLAGYGITGVTDATPDLDSTAVALLGRAHALGHLPQAITLLGAPDSELPEGLRRGPRKLLLRDHDLPDYDALCEVVRATHARGRAVAVHCVTRESLILTLAVLEETGVLHGDRIEHAAVVPGDVAEWLARLGVRVVTQPDFLRTRAAAYRRDVARDDLPYLYPYRSLLAAGIPVCASSDAPYGEVDPWRALATAAARPLGPGENVPAGIGLAGYLGAADAPGTAPRRIAVGAVADVVLLRTPLAAALADPTADLVAATVITGRIRYRRGATETPHD</sequence>
<dbReference type="STRING" id="1415166.NONO_c33170"/>
<reference evidence="2 3" key="1">
    <citation type="journal article" date="2014" name="Appl. Environ. Microbiol.">
        <title>Insights into the Microbial Degradation of Rubber and Gutta-Percha by Analysis of the Complete Genome of Nocardia nova SH22a.</title>
        <authorList>
            <person name="Luo Q."/>
            <person name="Hiessl S."/>
            <person name="Poehlein A."/>
            <person name="Daniel R."/>
            <person name="Steinbuchel A."/>
        </authorList>
    </citation>
    <scope>NUCLEOTIDE SEQUENCE [LARGE SCALE GENOMIC DNA]</scope>
    <source>
        <strain evidence="2">SH22a</strain>
    </source>
</reference>
<dbReference type="AlphaFoldDB" id="W5TG11"/>
<dbReference type="GO" id="GO:0016810">
    <property type="term" value="F:hydrolase activity, acting on carbon-nitrogen (but not peptide) bonds"/>
    <property type="evidence" value="ECO:0007669"/>
    <property type="project" value="InterPro"/>
</dbReference>
<dbReference type="Gene3D" id="2.30.40.10">
    <property type="entry name" value="Urease, subunit C, domain 1"/>
    <property type="match status" value="1"/>
</dbReference>
<dbReference type="InterPro" id="IPR011059">
    <property type="entry name" value="Metal-dep_hydrolase_composite"/>
</dbReference>
<dbReference type="eggNOG" id="COG1574">
    <property type="taxonomic scope" value="Bacteria"/>
</dbReference>
<dbReference type="SUPFAM" id="SSF51338">
    <property type="entry name" value="Composite domain of metallo-dependent hydrolases"/>
    <property type="match status" value="1"/>
</dbReference>
<dbReference type="EMBL" id="CP006850">
    <property type="protein sequence ID" value="AHH18104.1"/>
    <property type="molecule type" value="Genomic_DNA"/>
</dbReference>
<evidence type="ECO:0000313" key="3">
    <source>
        <dbReference type="Proteomes" id="UP000019150"/>
    </source>
</evidence>
<keyword evidence="2" id="KW-0378">Hydrolase</keyword>
<accession>W5TG11</accession>
<keyword evidence="3" id="KW-1185">Reference proteome</keyword>
<protein>
    <submittedName>
        <fullName evidence="2">Amidohydrolase family protein</fullName>
    </submittedName>
</protein>
<feature type="domain" description="Amidohydrolase 3" evidence="1">
    <location>
        <begin position="57"/>
        <end position="467"/>
    </location>
</feature>
<name>W5TG11_9NOCA</name>
<dbReference type="PANTHER" id="PTHR22642">
    <property type="entry name" value="IMIDAZOLONEPROPIONASE"/>
    <property type="match status" value="1"/>
</dbReference>